<gene>
    <name evidence="2" type="ORF">AJ80_02868</name>
</gene>
<feature type="compositionally biased region" description="Acidic residues" evidence="1">
    <location>
        <begin position="340"/>
        <end position="353"/>
    </location>
</feature>
<dbReference type="AlphaFoldDB" id="A0A2B7YG86"/>
<name>A0A2B7YG86_POLH7</name>
<feature type="region of interest" description="Disordered" evidence="1">
    <location>
        <begin position="336"/>
        <end position="355"/>
    </location>
</feature>
<accession>A0A2B7YG86</accession>
<comment type="caution">
    <text evidence="2">The sequence shown here is derived from an EMBL/GenBank/DDBJ whole genome shotgun (WGS) entry which is preliminary data.</text>
</comment>
<dbReference type="EMBL" id="PDNA01000029">
    <property type="protein sequence ID" value="PGH23094.1"/>
    <property type="molecule type" value="Genomic_DNA"/>
</dbReference>
<evidence type="ECO:0000256" key="1">
    <source>
        <dbReference type="SAM" id="MobiDB-lite"/>
    </source>
</evidence>
<dbReference type="Proteomes" id="UP000224634">
    <property type="component" value="Unassembled WGS sequence"/>
</dbReference>
<evidence type="ECO:0000313" key="3">
    <source>
        <dbReference type="Proteomes" id="UP000224634"/>
    </source>
</evidence>
<proteinExistence type="predicted"/>
<organism evidence="2 3">
    <name type="scientific">Polytolypa hystricis (strain UAMH7299)</name>
    <dbReference type="NCBI Taxonomy" id="1447883"/>
    <lineage>
        <taxon>Eukaryota</taxon>
        <taxon>Fungi</taxon>
        <taxon>Dikarya</taxon>
        <taxon>Ascomycota</taxon>
        <taxon>Pezizomycotina</taxon>
        <taxon>Eurotiomycetes</taxon>
        <taxon>Eurotiomycetidae</taxon>
        <taxon>Onygenales</taxon>
        <taxon>Onygenales incertae sedis</taxon>
        <taxon>Polytolypa</taxon>
    </lineage>
</organism>
<keyword evidence="3" id="KW-1185">Reference proteome</keyword>
<dbReference type="InterPro" id="IPR025204">
    <property type="entry name" value="CENP-L"/>
</dbReference>
<dbReference type="OrthoDB" id="8864979at2759"/>
<sequence>MAQSTGEELFTTSWTLHRLSPLYHGKECQTLLDNPRALALYADRLRDLLRGDTLRGVQVGLDNTLALDDAIAKAGALNACKWEALPTWSHWNEEQSLLEDPDNDTLVIAPEESAGILVTLSYENATYKAALLAGPDGYHDSRKENTYFPLLVTRLPNPLRQTFISFLATNFDTHCSILRLPSSFLCAALENYLATLNNALTRRNSSVSARQVIERVVKDTQLTLTFPAPIAPALKSLDVHIRRESLTAFFTHGSTTAAIDNAENNKGPSTPFLAALSTYFDTHLAMKLNIDHFRDATTSPIGEKEYMRLTKVSCGAFVLGSEGRVKLLANPGRVMPFADSDAENEDDDNDDADSDSREIRAVWRANEGLLRALVERATV</sequence>
<protein>
    <submittedName>
        <fullName evidence="2">Uncharacterized protein</fullName>
    </submittedName>
</protein>
<evidence type="ECO:0000313" key="2">
    <source>
        <dbReference type="EMBL" id="PGH23094.1"/>
    </source>
</evidence>
<reference evidence="2 3" key="1">
    <citation type="submission" date="2017-10" db="EMBL/GenBank/DDBJ databases">
        <title>Comparative genomics in systemic dimorphic fungi from Ajellomycetaceae.</title>
        <authorList>
            <person name="Munoz J.F."/>
            <person name="Mcewen J.G."/>
            <person name="Clay O.K."/>
            <person name="Cuomo C.A."/>
        </authorList>
    </citation>
    <scope>NUCLEOTIDE SEQUENCE [LARGE SCALE GENOMIC DNA]</scope>
    <source>
        <strain evidence="2 3">UAMH7299</strain>
    </source>
</reference>
<dbReference type="Pfam" id="PF13092">
    <property type="entry name" value="CENP-L"/>
    <property type="match status" value="1"/>
</dbReference>